<dbReference type="SMART" id="SM00409">
    <property type="entry name" value="IG"/>
    <property type="match status" value="1"/>
</dbReference>
<dbReference type="SUPFAM" id="SSF48726">
    <property type="entry name" value="Immunoglobulin"/>
    <property type="match status" value="2"/>
</dbReference>
<dbReference type="InterPro" id="IPR053896">
    <property type="entry name" value="BTN3A2-like_Ig-C"/>
</dbReference>
<evidence type="ECO:0000256" key="3">
    <source>
        <dbReference type="ARBA" id="ARBA00023319"/>
    </source>
</evidence>
<feature type="domain" description="Ig-like" evidence="5">
    <location>
        <begin position="165"/>
        <end position="245"/>
    </location>
</feature>
<reference evidence="6" key="2">
    <citation type="submission" date="2025-08" db="UniProtKB">
        <authorList>
            <consortium name="Ensembl"/>
        </authorList>
    </citation>
    <scope>IDENTIFICATION</scope>
</reference>
<dbReference type="GO" id="GO:0009897">
    <property type="term" value="C:external side of plasma membrane"/>
    <property type="evidence" value="ECO:0007669"/>
    <property type="project" value="TreeGrafter"/>
</dbReference>
<proteinExistence type="predicted"/>
<dbReference type="KEGG" id="onl:109194329"/>
<reference evidence="6" key="3">
    <citation type="submission" date="2025-09" db="UniProtKB">
        <authorList>
            <consortium name="Ensembl"/>
        </authorList>
    </citation>
    <scope>IDENTIFICATION</scope>
</reference>
<evidence type="ECO:0000256" key="1">
    <source>
        <dbReference type="ARBA" id="ARBA00004370"/>
    </source>
</evidence>
<dbReference type="OrthoDB" id="9049620at2759"/>
<comment type="subcellular location">
    <subcellularLocation>
        <location evidence="1">Membrane</location>
    </subcellularLocation>
</comment>
<dbReference type="SMART" id="SM00406">
    <property type="entry name" value="IGv"/>
    <property type="match status" value="1"/>
</dbReference>
<keyword evidence="7" id="KW-1185">Reference proteome</keyword>
<dbReference type="InParanoid" id="A0A669BSX4"/>
<dbReference type="Pfam" id="PF07686">
    <property type="entry name" value="V-set"/>
    <property type="match status" value="1"/>
</dbReference>
<keyword evidence="3" id="KW-0393">Immunoglobulin domain</keyword>
<protein>
    <submittedName>
        <fullName evidence="6">V-set domain-containing T-cell activation inhibitor 1-like</fullName>
    </submittedName>
</protein>
<evidence type="ECO:0000256" key="4">
    <source>
        <dbReference type="SAM" id="Phobius"/>
    </source>
</evidence>
<evidence type="ECO:0000313" key="6">
    <source>
        <dbReference type="Ensembl" id="ENSONIP00000038458.1"/>
    </source>
</evidence>
<dbReference type="PROSITE" id="PS50835">
    <property type="entry name" value="IG_LIKE"/>
    <property type="match status" value="2"/>
</dbReference>
<dbReference type="RefSeq" id="XP_025762463.1">
    <property type="nucleotide sequence ID" value="XM_025906678.1"/>
</dbReference>
<dbReference type="GO" id="GO:0005102">
    <property type="term" value="F:signaling receptor binding"/>
    <property type="evidence" value="ECO:0007669"/>
    <property type="project" value="TreeGrafter"/>
</dbReference>
<dbReference type="PANTHER" id="PTHR24100">
    <property type="entry name" value="BUTYROPHILIN"/>
    <property type="match status" value="1"/>
</dbReference>
<feature type="domain" description="Ig-like" evidence="5">
    <location>
        <begin position="43"/>
        <end position="142"/>
    </location>
</feature>
<dbReference type="GeneTree" id="ENSGT00940000173056"/>
<dbReference type="OMA" id="ENNDGFH"/>
<organism evidence="6 7">
    <name type="scientific">Oreochromis niloticus</name>
    <name type="common">Nile tilapia</name>
    <name type="synonym">Tilapia nilotica</name>
    <dbReference type="NCBI Taxonomy" id="8128"/>
    <lineage>
        <taxon>Eukaryota</taxon>
        <taxon>Metazoa</taxon>
        <taxon>Chordata</taxon>
        <taxon>Craniata</taxon>
        <taxon>Vertebrata</taxon>
        <taxon>Euteleostomi</taxon>
        <taxon>Actinopterygii</taxon>
        <taxon>Neopterygii</taxon>
        <taxon>Teleostei</taxon>
        <taxon>Neoteleostei</taxon>
        <taxon>Acanthomorphata</taxon>
        <taxon>Ovalentaria</taxon>
        <taxon>Cichlomorphae</taxon>
        <taxon>Cichliformes</taxon>
        <taxon>Cichlidae</taxon>
        <taxon>African cichlids</taxon>
        <taxon>Pseudocrenilabrinae</taxon>
        <taxon>Oreochromini</taxon>
        <taxon>Oreochromis</taxon>
    </lineage>
</organism>
<evidence type="ECO:0000259" key="5">
    <source>
        <dbReference type="PROSITE" id="PS50835"/>
    </source>
</evidence>
<feature type="transmembrane region" description="Helical" evidence="4">
    <location>
        <begin position="263"/>
        <end position="285"/>
    </location>
</feature>
<keyword evidence="4" id="KW-1133">Transmembrane helix</keyword>
<name>A0A669BSX4_ORENI</name>
<keyword evidence="2 4" id="KW-0472">Membrane</keyword>
<dbReference type="InterPro" id="IPR050504">
    <property type="entry name" value="IgSF_BTN/MOG"/>
</dbReference>
<dbReference type="InterPro" id="IPR036179">
    <property type="entry name" value="Ig-like_dom_sf"/>
</dbReference>
<gene>
    <name evidence="6" type="primary">LOC109194329</name>
</gene>
<dbReference type="InterPro" id="IPR013106">
    <property type="entry name" value="Ig_V-set"/>
</dbReference>
<evidence type="ECO:0000313" key="7">
    <source>
        <dbReference type="Proteomes" id="UP000005207"/>
    </source>
</evidence>
<dbReference type="Pfam" id="PF22705">
    <property type="entry name" value="C2-set_3"/>
    <property type="match status" value="1"/>
</dbReference>
<sequence>MCMLLYGLVKKMKNQEFLYFCLVLVTASAKGHENGRGVITVVVPEGRDAILPCSLSTKLSLQHEVFDWKKDGQKEVFLYSARDEYNNGRPGQDEQFKGRVSHFPEELKFGNASIVIRNTKLVDSGNYSCIFPHLQPKEQSFNIKLIVERVFKERSGDVTGAAPKPFVGILNITEDGALLKCEVPGAFPKPSVEWKNSDGNILPAEEPRVSYRGDRYYVTLLITVTKTDTNVFRCVATQQEISHVTDDEIYVPHCGKAAENCCGAGVVVAAFCGGVLITAVLFVVIKYIRRWQRGENNNGFHI</sequence>
<dbReference type="CDD" id="cd00096">
    <property type="entry name" value="Ig"/>
    <property type="match status" value="1"/>
</dbReference>
<accession>A0A669BSX4</accession>
<dbReference type="InterPro" id="IPR003599">
    <property type="entry name" value="Ig_sub"/>
</dbReference>
<evidence type="ECO:0000256" key="2">
    <source>
        <dbReference type="ARBA" id="ARBA00023136"/>
    </source>
</evidence>
<dbReference type="GO" id="GO:0001817">
    <property type="term" value="P:regulation of cytokine production"/>
    <property type="evidence" value="ECO:0007669"/>
    <property type="project" value="TreeGrafter"/>
</dbReference>
<dbReference type="GO" id="GO:0050852">
    <property type="term" value="P:T cell receptor signaling pathway"/>
    <property type="evidence" value="ECO:0007669"/>
    <property type="project" value="TreeGrafter"/>
</dbReference>
<dbReference type="InterPro" id="IPR007110">
    <property type="entry name" value="Ig-like_dom"/>
</dbReference>
<keyword evidence="4" id="KW-0812">Transmembrane</keyword>
<dbReference type="GeneID" id="109194329"/>
<dbReference type="Gene3D" id="2.60.40.10">
    <property type="entry name" value="Immunoglobulins"/>
    <property type="match status" value="2"/>
</dbReference>
<dbReference type="InterPro" id="IPR013783">
    <property type="entry name" value="Ig-like_fold"/>
</dbReference>
<dbReference type="Ensembl" id="ENSONIT00000033924.1">
    <property type="protein sequence ID" value="ENSONIP00000038458.1"/>
    <property type="gene ID" value="ENSONIG00000015688.2"/>
</dbReference>
<dbReference type="Proteomes" id="UP000005207">
    <property type="component" value="Linkage group LG4"/>
</dbReference>
<dbReference type="PANTHER" id="PTHR24100:SF151">
    <property type="entry name" value="ICOS LIGAND"/>
    <property type="match status" value="1"/>
</dbReference>
<dbReference type="AlphaFoldDB" id="A0A669BSX4"/>
<reference evidence="7" key="1">
    <citation type="submission" date="2012-01" db="EMBL/GenBank/DDBJ databases">
        <title>The Genome Sequence of Oreochromis niloticus (Nile Tilapia).</title>
        <authorList>
            <consortium name="Broad Institute Genome Assembly Team"/>
            <consortium name="Broad Institute Sequencing Platform"/>
            <person name="Di Palma F."/>
            <person name="Johnson J."/>
            <person name="Lander E.S."/>
            <person name="Lindblad-Toh K."/>
        </authorList>
    </citation>
    <scope>NUCLEOTIDE SEQUENCE [LARGE SCALE GENOMIC DNA]</scope>
</reference>